<evidence type="ECO:0000256" key="1">
    <source>
        <dbReference type="ARBA" id="ARBA00004141"/>
    </source>
</evidence>
<feature type="transmembrane region" description="Helical" evidence="5">
    <location>
        <begin position="88"/>
        <end position="109"/>
    </location>
</feature>
<feature type="domain" description="Sodium/calcium exchanger membrane region" evidence="6">
    <location>
        <begin position="22"/>
        <end position="168"/>
    </location>
</feature>
<dbReference type="GO" id="GO:0005886">
    <property type="term" value="C:plasma membrane"/>
    <property type="evidence" value="ECO:0007669"/>
    <property type="project" value="TreeGrafter"/>
</dbReference>
<keyword evidence="3 5" id="KW-1133">Transmembrane helix</keyword>
<organism evidence="7 8">
    <name type="scientific">Trueperella pyogenes</name>
    <dbReference type="NCBI Taxonomy" id="1661"/>
    <lineage>
        <taxon>Bacteria</taxon>
        <taxon>Bacillati</taxon>
        <taxon>Actinomycetota</taxon>
        <taxon>Actinomycetes</taxon>
        <taxon>Actinomycetales</taxon>
        <taxon>Actinomycetaceae</taxon>
        <taxon>Trueperella</taxon>
    </lineage>
</organism>
<evidence type="ECO:0000256" key="3">
    <source>
        <dbReference type="ARBA" id="ARBA00022989"/>
    </source>
</evidence>
<evidence type="ECO:0000313" key="8">
    <source>
        <dbReference type="Proteomes" id="UP000275951"/>
    </source>
</evidence>
<keyword evidence="2 5" id="KW-0812">Transmembrane</keyword>
<feature type="transmembrane region" description="Helical" evidence="5">
    <location>
        <begin position="315"/>
        <end position="333"/>
    </location>
</feature>
<evidence type="ECO:0000259" key="6">
    <source>
        <dbReference type="Pfam" id="PF01699"/>
    </source>
</evidence>
<protein>
    <submittedName>
        <fullName evidence="7">Calcium:proton antiporter</fullName>
    </submittedName>
</protein>
<feature type="transmembrane region" description="Helical" evidence="5">
    <location>
        <begin position="148"/>
        <end position="167"/>
    </location>
</feature>
<accession>A0A3Q9GIM6</accession>
<keyword evidence="4 5" id="KW-0472">Membrane</keyword>
<sequence>MPALIAWLTVFLTLTLPLFGPLALAGIFAVIVYASFGVMHRADALARALGEPFGTIILTLSIVIIEVAMVASVLLGPGDHSSIARDTAISSAMLILNVILGLTIIVGALRHGPLRVRRWALMQYLVTLAGLGLLSFIFPLLFHDDGALRGVEAAIIGVAVLGLYATVMRRQLGARSADFAEARPAPHSHEPVGANVAWLVATLAPIVFLSHAMSPLLDAVVPSTAIAGLILAAVALLPETLTTLRAGWNGQTQRVSNLTHGALVSVFGASIPSILVLGGLMDQTITLGGNASELGLLAATLLLQSTALACGRLTILHGAGHLLIFAAYALALVS</sequence>
<feature type="transmembrane region" description="Helical" evidence="5">
    <location>
        <begin position="258"/>
        <end position="278"/>
    </location>
</feature>
<dbReference type="InterPro" id="IPR052946">
    <property type="entry name" value="Alkaline_pH_Ca-Antiporter"/>
</dbReference>
<proteinExistence type="predicted"/>
<feature type="transmembrane region" description="Helical" evidence="5">
    <location>
        <begin position="6"/>
        <end position="34"/>
    </location>
</feature>
<dbReference type="Gene3D" id="1.20.1420.30">
    <property type="entry name" value="NCX, central ion-binding region"/>
    <property type="match status" value="1"/>
</dbReference>
<dbReference type="PANTHER" id="PTHR37958:SF1">
    <property type="entry name" value="SODIUM-POTASSIUM_PROTON ANTIPORTER CHAA"/>
    <property type="match status" value="1"/>
</dbReference>
<feature type="transmembrane region" description="Helical" evidence="5">
    <location>
        <begin position="121"/>
        <end position="142"/>
    </location>
</feature>
<feature type="transmembrane region" description="Helical" evidence="5">
    <location>
        <begin position="55"/>
        <end position="76"/>
    </location>
</feature>
<feature type="transmembrane region" description="Helical" evidence="5">
    <location>
        <begin position="219"/>
        <end position="237"/>
    </location>
</feature>
<evidence type="ECO:0000256" key="5">
    <source>
        <dbReference type="SAM" id="Phobius"/>
    </source>
</evidence>
<comment type="subcellular location">
    <subcellularLocation>
        <location evidence="1">Membrane</location>
        <topology evidence="1">Multi-pass membrane protein</topology>
    </subcellularLocation>
</comment>
<dbReference type="Pfam" id="PF01699">
    <property type="entry name" value="Na_Ca_ex"/>
    <property type="match status" value="2"/>
</dbReference>
<name>A0A3Q9GIM6_9ACTO</name>
<feature type="domain" description="Sodium/calcium exchanger membrane region" evidence="6">
    <location>
        <begin position="196"/>
        <end position="332"/>
    </location>
</feature>
<dbReference type="GO" id="GO:0015386">
    <property type="term" value="F:potassium:proton antiporter activity"/>
    <property type="evidence" value="ECO:0007669"/>
    <property type="project" value="TreeGrafter"/>
</dbReference>
<evidence type="ECO:0000256" key="2">
    <source>
        <dbReference type="ARBA" id="ARBA00022692"/>
    </source>
</evidence>
<dbReference type="InterPro" id="IPR044880">
    <property type="entry name" value="NCX_ion-bd_dom_sf"/>
</dbReference>
<dbReference type="Proteomes" id="UP000275951">
    <property type="component" value="Chromosome"/>
</dbReference>
<dbReference type="InterPro" id="IPR004837">
    <property type="entry name" value="NaCa_Exmemb"/>
</dbReference>
<evidence type="ECO:0000313" key="7">
    <source>
        <dbReference type="EMBL" id="AZR07632.1"/>
    </source>
</evidence>
<dbReference type="PANTHER" id="PTHR37958">
    <property type="entry name" value="SODIUM-POTASSIUM/PROTON ANTIPORTER CHAA"/>
    <property type="match status" value="1"/>
</dbReference>
<feature type="transmembrane region" description="Helical" evidence="5">
    <location>
        <begin position="192"/>
        <end position="213"/>
    </location>
</feature>
<dbReference type="EMBL" id="CP033905">
    <property type="protein sequence ID" value="AZR07632.1"/>
    <property type="molecule type" value="Genomic_DNA"/>
</dbReference>
<reference evidence="7 8" key="1">
    <citation type="submission" date="2018-11" db="EMBL/GenBank/DDBJ databases">
        <title>Multidrug-resistant genes are associated with an 42-kb island TGI1 carrying a complex class 1 integron in a Trueperella pyogenes.</title>
        <authorList>
            <person name="Dong W."/>
        </authorList>
    </citation>
    <scope>NUCLEOTIDE SEQUENCE [LARGE SCALE GENOMIC DNA]</scope>
    <source>
        <strain evidence="7 8">TP4</strain>
    </source>
</reference>
<dbReference type="GO" id="GO:0015385">
    <property type="term" value="F:sodium:proton antiporter activity"/>
    <property type="evidence" value="ECO:0007669"/>
    <property type="project" value="TreeGrafter"/>
</dbReference>
<gene>
    <name evidence="7" type="ORF">EBQ10_10270</name>
</gene>
<dbReference type="RefSeq" id="WP_108726034.1">
    <property type="nucleotide sequence ID" value="NZ_CP029001.1"/>
</dbReference>
<dbReference type="AlphaFoldDB" id="A0A3Q9GIM6"/>
<evidence type="ECO:0000256" key="4">
    <source>
        <dbReference type="ARBA" id="ARBA00023136"/>
    </source>
</evidence>